<dbReference type="SUPFAM" id="SSF47384">
    <property type="entry name" value="Homodimeric domain of signal transducing histidine kinase"/>
    <property type="match status" value="2"/>
</dbReference>
<comment type="caution">
    <text evidence="9">The sequence shown here is derived from an EMBL/GenBank/DDBJ whole genome shotgun (WGS) entry which is preliminary data.</text>
</comment>
<dbReference type="SMART" id="SM00387">
    <property type="entry name" value="HATPase_c"/>
    <property type="match status" value="1"/>
</dbReference>
<dbReference type="InterPro" id="IPR011006">
    <property type="entry name" value="CheY-like_superfamily"/>
</dbReference>
<dbReference type="FunFam" id="3.30.565.10:FF:000010">
    <property type="entry name" value="Sensor histidine kinase RcsC"/>
    <property type="match status" value="1"/>
</dbReference>
<evidence type="ECO:0000256" key="2">
    <source>
        <dbReference type="ARBA" id="ARBA00012438"/>
    </source>
</evidence>
<dbReference type="InterPro" id="IPR036890">
    <property type="entry name" value="HATPase_C_sf"/>
</dbReference>
<dbReference type="Pfam" id="PF00512">
    <property type="entry name" value="HisKA"/>
    <property type="match status" value="2"/>
</dbReference>
<dbReference type="AlphaFoldDB" id="A0A8H4A269"/>
<protein>
    <recommendedName>
        <fullName evidence="2">histidine kinase</fullName>
        <ecNumber evidence="2">2.7.13.3</ecNumber>
    </recommendedName>
</protein>
<comment type="catalytic activity">
    <reaction evidence="1">
        <text>ATP + protein L-histidine = ADP + protein N-phospho-L-histidine.</text>
        <dbReference type="EC" id="2.7.13.3"/>
    </reaction>
</comment>
<dbReference type="InterPro" id="IPR004358">
    <property type="entry name" value="Sig_transdc_His_kin-like_C"/>
</dbReference>
<dbReference type="Gene3D" id="1.10.287.130">
    <property type="match status" value="2"/>
</dbReference>
<proteinExistence type="predicted"/>
<dbReference type="Proteomes" id="UP000439903">
    <property type="component" value="Unassembled WGS sequence"/>
</dbReference>
<dbReference type="PANTHER" id="PTHR43047">
    <property type="entry name" value="TWO-COMPONENT HISTIDINE PROTEIN KINASE"/>
    <property type="match status" value="1"/>
</dbReference>
<dbReference type="CDD" id="cd00082">
    <property type="entry name" value="HisKA"/>
    <property type="match status" value="2"/>
</dbReference>
<dbReference type="Gene3D" id="3.30.565.10">
    <property type="entry name" value="Histidine kinase-like ATPase, C-terminal domain"/>
    <property type="match status" value="1"/>
</dbReference>
<dbReference type="GO" id="GO:0009927">
    <property type="term" value="F:histidine phosphotransfer kinase activity"/>
    <property type="evidence" value="ECO:0007669"/>
    <property type="project" value="TreeGrafter"/>
</dbReference>
<dbReference type="InterPro" id="IPR005467">
    <property type="entry name" value="His_kinase_dom"/>
</dbReference>
<evidence type="ECO:0000256" key="6">
    <source>
        <dbReference type="PROSITE-ProRule" id="PRU00169"/>
    </source>
</evidence>
<dbReference type="CDD" id="cd16922">
    <property type="entry name" value="HATPase_EvgS-ArcB-TorS-like"/>
    <property type="match status" value="1"/>
</dbReference>
<dbReference type="PANTHER" id="PTHR43047:SF72">
    <property type="entry name" value="OSMOSENSING HISTIDINE PROTEIN KINASE SLN1"/>
    <property type="match status" value="1"/>
</dbReference>
<evidence type="ECO:0000256" key="3">
    <source>
        <dbReference type="ARBA" id="ARBA00022553"/>
    </source>
</evidence>
<feature type="domain" description="Response regulatory" evidence="8">
    <location>
        <begin position="152"/>
        <end position="268"/>
    </location>
</feature>
<dbReference type="EC" id="2.7.13.3" evidence="2"/>
<dbReference type="SUPFAM" id="SSF55781">
    <property type="entry name" value="GAF domain-like"/>
    <property type="match status" value="1"/>
</dbReference>
<dbReference type="InterPro" id="IPR029016">
    <property type="entry name" value="GAF-like_dom_sf"/>
</dbReference>
<organism evidence="9 10">
    <name type="scientific">Gigaspora margarita</name>
    <dbReference type="NCBI Taxonomy" id="4874"/>
    <lineage>
        <taxon>Eukaryota</taxon>
        <taxon>Fungi</taxon>
        <taxon>Fungi incertae sedis</taxon>
        <taxon>Mucoromycota</taxon>
        <taxon>Glomeromycotina</taxon>
        <taxon>Glomeromycetes</taxon>
        <taxon>Diversisporales</taxon>
        <taxon>Gigasporaceae</taxon>
        <taxon>Gigaspora</taxon>
    </lineage>
</organism>
<dbReference type="SMART" id="SM00448">
    <property type="entry name" value="REC"/>
    <property type="match status" value="1"/>
</dbReference>
<evidence type="ECO:0000259" key="7">
    <source>
        <dbReference type="PROSITE" id="PS50109"/>
    </source>
</evidence>
<dbReference type="SMART" id="SM00388">
    <property type="entry name" value="HisKA"/>
    <property type="match status" value="2"/>
</dbReference>
<dbReference type="Pfam" id="PF00072">
    <property type="entry name" value="Response_reg"/>
    <property type="match status" value="1"/>
</dbReference>
<dbReference type="PROSITE" id="PS50109">
    <property type="entry name" value="HIS_KIN"/>
    <property type="match status" value="1"/>
</dbReference>
<dbReference type="SUPFAM" id="SSF52172">
    <property type="entry name" value="CheY-like"/>
    <property type="match status" value="1"/>
</dbReference>
<evidence type="ECO:0000259" key="8">
    <source>
        <dbReference type="PROSITE" id="PS50110"/>
    </source>
</evidence>
<evidence type="ECO:0000313" key="9">
    <source>
        <dbReference type="EMBL" id="KAF0404790.1"/>
    </source>
</evidence>
<dbReference type="InterPro" id="IPR003661">
    <property type="entry name" value="HisK_dim/P_dom"/>
</dbReference>
<dbReference type="PRINTS" id="PR00344">
    <property type="entry name" value="BCTRLSENSOR"/>
</dbReference>
<keyword evidence="5 9" id="KW-0418">Kinase</keyword>
<dbReference type="EMBL" id="WTPW01001961">
    <property type="protein sequence ID" value="KAF0404790.1"/>
    <property type="molecule type" value="Genomic_DNA"/>
</dbReference>
<feature type="modified residue" description="4-aspartylphosphate" evidence="6">
    <location>
        <position position="201"/>
    </location>
</feature>
<dbReference type="InterPro" id="IPR036097">
    <property type="entry name" value="HisK_dim/P_sf"/>
</dbReference>
<dbReference type="PROSITE" id="PS50110">
    <property type="entry name" value="RESPONSE_REGULATORY"/>
    <property type="match status" value="1"/>
</dbReference>
<dbReference type="GO" id="GO:0005886">
    <property type="term" value="C:plasma membrane"/>
    <property type="evidence" value="ECO:0007669"/>
    <property type="project" value="TreeGrafter"/>
</dbReference>
<accession>A0A8H4A269</accession>
<dbReference type="InterPro" id="IPR001789">
    <property type="entry name" value="Sig_transdc_resp-reg_receiver"/>
</dbReference>
<dbReference type="SUPFAM" id="SSF55874">
    <property type="entry name" value="ATPase domain of HSP90 chaperone/DNA topoisomerase II/histidine kinase"/>
    <property type="match status" value="2"/>
</dbReference>
<gene>
    <name evidence="9" type="ORF">F8M41_009016</name>
</gene>
<dbReference type="InterPro" id="IPR003594">
    <property type="entry name" value="HATPase_dom"/>
</dbReference>
<dbReference type="GO" id="GO:0000155">
    <property type="term" value="F:phosphorelay sensor kinase activity"/>
    <property type="evidence" value="ECO:0007669"/>
    <property type="project" value="InterPro"/>
</dbReference>
<name>A0A8H4A269_GIGMA</name>
<evidence type="ECO:0000256" key="4">
    <source>
        <dbReference type="ARBA" id="ARBA00022679"/>
    </source>
</evidence>
<keyword evidence="4" id="KW-0808">Transferase</keyword>
<keyword evidence="10" id="KW-1185">Reference proteome</keyword>
<dbReference type="Gene3D" id="3.40.50.2300">
    <property type="match status" value="1"/>
</dbReference>
<evidence type="ECO:0000256" key="1">
    <source>
        <dbReference type="ARBA" id="ARBA00000085"/>
    </source>
</evidence>
<evidence type="ECO:0000256" key="5">
    <source>
        <dbReference type="ARBA" id="ARBA00022777"/>
    </source>
</evidence>
<evidence type="ECO:0000313" key="10">
    <source>
        <dbReference type="Proteomes" id="UP000439903"/>
    </source>
</evidence>
<reference evidence="9 10" key="1">
    <citation type="journal article" date="2019" name="Environ. Microbiol.">
        <title>At the nexus of three kingdoms: the genome of the mycorrhizal fungus Gigaspora margarita provides insights into plant, endobacterial and fungal interactions.</title>
        <authorList>
            <person name="Venice F."/>
            <person name="Ghignone S."/>
            <person name="Salvioli di Fossalunga A."/>
            <person name="Amselem J."/>
            <person name="Novero M."/>
            <person name="Xianan X."/>
            <person name="Sedzielewska Toro K."/>
            <person name="Morin E."/>
            <person name="Lipzen A."/>
            <person name="Grigoriev I.V."/>
            <person name="Henrissat B."/>
            <person name="Martin F.M."/>
            <person name="Bonfante P."/>
        </authorList>
    </citation>
    <scope>NUCLEOTIDE SEQUENCE [LARGE SCALE GENOMIC DNA]</scope>
    <source>
        <strain evidence="9 10">BEG34</strain>
    </source>
</reference>
<dbReference type="Gene3D" id="3.30.450.40">
    <property type="match status" value="1"/>
</dbReference>
<sequence length="880" mass="100290">MEFLKLIVNPMNSCLLHARSIEEERKLCKTLSDLNYQKVTFFQSISHELKTPLTLMLSPIENIINAYPQEEQIMSHLQIIRRNARRLLKLINTLLQMIVLEVSDTGVGIPELALPNIFQRFYRIESQRSRSHEGDATFHLSTDDSIIEKKYQILLVDDNNDMRYYLANLLKEFDVHCACDGQDAIRLLKKLNRLPDLILSDIMMPNMNGYELLSALRSNAKTQLIPVILLSAKAGEDSLIEGLDRGEDGYLIKPFSSRELIARICVNIELSLLRRKISFQQSKQEETKQLLLSISNKILSGLDLNESLLEIVKEIHQILPSERIFIISNDQSEFKNNKIVASYEDSESITPMANLLAEINDKNPSQTLTNSQEFLNNNSGIDICLDMYCDDICKNVSELSAEIRLNNTCWGWIKLHRSPYSIWFNSEIELLQQISNQIGLFITYANVLKEITENEIKMKAVEVANKTKSKILGNISHEIRTPLGAIVGMLSSFENVTLTADQRDMINIMTNASDIVLSIVNVILNVARLEAQKVTLINRTFDLLELLEDTIEKFGKRAGAKKIELIVNCEVDMLPRYVKGDPERLKQVLSHLLSNAVKFTDKGTIVLTISMQFQEVIDEDKDNQTYGQIVKKGRLLIEIYDTGIGIVPEYIKFVWANFSQSDMSITKMKDGTGLGLSISKNLVEINGGEIKVESELGKGSKFWFTWNVELLSITSSLLNEQFDQLSYVIPQAIKHKRILIIHPVEDARNAILKYFKRIEKVDAFDTFNKGIRAAKNNQSAYDIVFISLYENNDEEITKIISELRRLAINCNSLIIVFIVFPNNEENELAKKLIGKIGGAINILYTPITWKKLIHLFTSIERNYATIDSNKSLYINEGIFN</sequence>
<feature type="domain" description="Histidine kinase" evidence="7">
    <location>
        <begin position="474"/>
        <end position="710"/>
    </location>
</feature>
<dbReference type="OrthoDB" id="60033at2759"/>
<dbReference type="Pfam" id="PF02518">
    <property type="entry name" value="HATPase_c"/>
    <property type="match status" value="1"/>
</dbReference>
<keyword evidence="3 6" id="KW-0597">Phosphoprotein</keyword>